<dbReference type="Proteomes" id="UP000249720">
    <property type="component" value="Unassembled WGS sequence"/>
</dbReference>
<dbReference type="AlphaFoldDB" id="A0A2W7RM22"/>
<proteinExistence type="predicted"/>
<keyword evidence="2" id="KW-1185">Reference proteome</keyword>
<protein>
    <recommendedName>
        <fullName evidence="3">Circularly permuted ATP-grasp superfamily protein</fullName>
    </recommendedName>
</protein>
<comment type="caution">
    <text evidence="1">The sequence shown here is derived from an EMBL/GenBank/DDBJ whole genome shotgun (WGS) entry which is preliminary data.</text>
</comment>
<dbReference type="SUPFAM" id="SSF56059">
    <property type="entry name" value="Glutathione synthetase ATP-binding domain-like"/>
    <property type="match status" value="1"/>
</dbReference>
<gene>
    <name evidence="1" type="ORF">LX80_02030</name>
</gene>
<evidence type="ECO:0000313" key="1">
    <source>
        <dbReference type="EMBL" id="PZX61868.1"/>
    </source>
</evidence>
<organism evidence="1 2">
    <name type="scientific">Hydrotalea sandarakina</name>
    <dbReference type="NCBI Taxonomy" id="1004304"/>
    <lineage>
        <taxon>Bacteria</taxon>
        <taxon>Pseudomonadati</taxon>
        <taxon>Bacteroidota</taxon>
        <taxon>Chitinophagia</taxon>
        <taxon>Chitinophagales</taxon>
        <taxon>Chitinophagaceae</taxon>
        <taxon>Hydrotalea</taxon>
    </lineage>
</organism>
<evidence type="ECO:0000313" key="2">
    <source>
        <dbReference type="Proteomes" id="UP000249720"/>
    </source>
</evidence>
<dbReference type="RefSeq" id="WP_111295977.1">
    <property type="nucleotide sequence ID" value="NZ_QKZV01000006.1"/>
</dbReference>
<reference evidence="1 2" key="1">
    <citation type="submission" date="2018-06" db="EMBL/GenBank/DDBJ databases">
        <title>Genomic Encyclopedia of Archaeal and Bacterial Type Strains, Phase II (KMG-II): from individual species to whole genera.</title>
        <authorList>
            <person name="Goeker M."/>
        </authorList>
    </citation>
    <scope>NUCLEOTIDE SEQUENCE [LARGE SCALE GENOMIC DNA]</scope>
    <source>
        <strain evidence="1 2">DSM 23241</strain>
    </source>
</reference>
<sequence>MIPTIREAYNKAFNEAYYADFLNQLNSKHPGAIDFRVAETPIFIPADFTKKMLDTCDYIIDKITDPNFKQLTHNAIPKQLHVPNETNYSAFIAFDFGICINEKGEIEPQLIEMQGFPSLFAFQLWYDEVFRSLYDLPKNLSPFLNGYDKEKYLALLRNIIVGNTPVENVILLELFPHEQKTRIDFYCTTDYLQINTVCLTELINENGHLFYIRNGKKTPVLKIYNRIIFDELLQQTPTVIEKANQIFFNNVHAEWIPHPNWFYRISKYTLPFLKHPNIPETKFLSNMSSLPTDLNNYVVKPIFSFAGQGVLIDVTKENIAAISDPENWIIQRKVNYAAVIETPNSPAKAEIRLFYFWDEGWNKPKAVMNLARLSKGKMIGTRYNKDLDWVGGTMAYFEQ</sequence>
<name>A0A2W7RM22_9BACT</name>
<dbReference type="OrthoDB" id="108192at2"/>
<dbReference type="EMBL" id="QKZV01000006">
    <property type="protein sequence ID" value="PZX61868.1"/>
    <property type="molecule type" value="Genomic_DNA"/>
</dbReference>
<accession>A0A2W7RM22</accession>
<evidence type="ECO:0008006" key="3">
    <source>
        <dbReference type="Google" id="ProtNLM"/>
    </source>
</evidence>